<dbReference type="Proteomes" id="UP000778578">
    <property type="component" value="Unassembled WGS sequence"/>
</dbReference>
<dbReference type="InterPro" id="IPR035992">
    <property type="entry name" value="Ricin_B-like_lectins"/>
</dbReference>
<keyword evidence="1" id="KW-0732">Signal</keyword>
<feature type="chain" id="PRO_5046151219" evidence="1">
    <location>
        <begin position="19"/>
        <end position="164"/>
    </location>
</feature>
<dbReference type="PROSITE" id="PS50231">
    <property type="entry name" value="RICIN_B_LECTIN"/>
    <property type="match status" value="1"/>
</dbReference>
<proteinExistence type="predicted"/>
<dbReference type="InterPro" id="IPR000772">
    <property type="entry name" value="Ricin_B_lectin"/>
</dbReference>
<comment type="caution">
    <text evidence="3">The sequence shown here is derived from an EMBL/GenBank/DDBJ whole genome shotgun (WGS) entry which is preliminary data.</text>
</comment>
<name>A0ABS7Q2D9_9ACTN</name>
<protein>
    <submittedName>
        <fullName evidence="3">RICIN domain-containing protein</fullName>
    </submittedName>
</protein>
<feature type="domain" description="Ricin B lectin" evidence="2">
    <location>
        <begin position="21"/>
        <end position="86"/>
    </location>
</feature>
<dbReference type="RefSeq" id="WP_222961442.1">
    <property type="nucleotide sequence ID" value="NZ_JAINZZ010000005.1"/>
</dbReference>
<evidence type="ECO:0000259" key="2">
    <source>
        <dbReference type="Pfam" id="PF14200"/>
    </source>
</evidence>
<dbReference type="SUPFAM" id="SSF50370">
    <property type="entry name" value="Ricin B-like lectins"/>
    <property type="match status" value="1"/>
</dbReference>
<evidence type="ECO:0000313" key="3">
    <source>
        <dbReference type="EMBL" id="MBY8877288.1"/>
    </source>
</evidence>
<sequence length="164" mass="17457">MGLLASIGLFASTATASASTGSPMTVQNGNSGLCMSIPGDNIYAGQVIDQWSCGGYPDQYWHEESSDSHPGWFYLQPATNTDLCATYVPGSTAQLTLRNCGSYAANGNPNTELFTWWYGSRSDSLSTIQGWAMSVPGASTAAGAAINIYPYGPYPDQTWYGYDT</sequence>
<dbReference type="Gene3D" id="2.80.10.50">
    <property type="match status" value="1"/>
</dbReference>
<organism evidence="3 4">
    <name type="scientific">Actinacidiphila acidipaludis</name>
    <dbReference type="NCBI Taxonomy" id="2873382"/>
    <lineage>
        <taxon>Bacteria</taxon>
        <taxon>Bacillati</taxon>
        <taxon>Actinomycetota</taxon>
        <taxon>Actinomycetes</taxon>
        <taxon>Kitasatosporales</taxon>
        <taxon>Streptomycetaceae</taxon>
        <taxon>Actinacidiphila</taxon>
    </lineage>
</organism>
<dbReference type="CDD" id="cd00161">
    <property type="entry name" value="beta-trefoil_Ricin-like"/>
    <property type="match status" value="1"/>
</dbReference>
<gene>
    <name evidence="3" type="ORF">K7862_06470</name>
</gene>
<reference evidence="3 4" key="1">
    <citation type="submission" date="2021-08" db="EMBL/GenBank/DDBJ databases">
        <title>WGS of actinomycetes from Thailand.</title>
        <authorList>
            <person name="Thawai C."/>
        </authorList>
    </citation>
    <scope>NUCLEOTIDE SEQUENCE [LARGE SCALE GENOMIC DNA]</scope>
    <source>
        <strain evidence="3 4">PLK6-54</strain>
    </source>
</reference>
<keyword evidence="4" id="KW-1185">Reference proteome</keyword>
<dbReference type="Pfam" id="PF14200">
    <property type="entry name" value="RicinB_lectin_2"/>
    <property type="match status" value="1"/>
</dbReference>
<accession>A0ABS7Q2D9</accession>
<evidence type="ECO:0000313" key="4">
    <source>
        <dbReference type="Proteomes" id="UP000778578"/>
    </source>
</evidence>
<evidence type="ECO:0000256" key="1">
    <source>
        <dbReference type="SAM" id="SignalP"/>
    </source>
</evidence>
<dbReference type="EMBL" id="JAINZZ010000005">
    <property type="protein sequence ID" value="MBY8877288.1"/>
    <property type="molecule type" value="Genomic_DNA"/>
</dbReference>
<feature type="signal peptide" evidence="1">
    <location>
        <begin position="1"/>
        <end position="18"/>
    </location>
</feature>